<keyword evidence="3" id="KW-0804">Transcription</keyword>
<dbReference type="GO" id="GO:0045892">
    <property type="term" value="P:negative regulation of DNA-templated transcription"/>
    <property type="evidence" value="ECO:0007669"/>
    <property type="project" value="TreeGrafter"/>
</dbReference>
<sequence>MRTNALTPFLKQDHAVNRNDVLNIGMTDKTLRKGLQLLEMLATRPELDGIAKLARALEWSKSNVHRTLQTLVGCGYAAVHEGRYTATLRLWTVGSLVHGRLDLKSMAAPSLAAIAEGSRESAHLSILDGAEVIYIDKIESPQPVRAYSQVGGRAPAHAVATGKALLAYLPDETVRHVAQQLHAYTASTITDPDLLLAHLEEVRATGIAINRGEWRDQVWGIAAPVIDAEGRVVAAIGVSGPAGRFTAEAFARFVPLVRDAARQTSARLGHVAARHDARSEAA</sequence>
<dbReference type="PANTHER" id="PTHR30136:SF24">
    <property type="entry name" value="HTH-TYPE TRANSCRIPTIONAL REPRESSOR ALLR"/>
    <property type="match status" value="1"/>
</dbReference>
<reference evidence="6 7" key="1">
    <citation type="submission" date="2016-11" db="EMBL/GenBank/DDBJ databases">
        <authorList>
            <person name="Jaros S."/>
            <person name="Januszkiewicz K."/>
            <person name="Wedrychowicz H."/>
        </authorList>
    </citation>
    <scope>NUCLEOTIDE SEQUENCE [LARGE SCALE GENOMIC DNA]</scope>
    <source>
        <strain evidence="6 7">DSM 14916</strain>
    </source>
</reference>
<dbReference type="InterPro" id="IPR014757">
    <property type="entry name" value="Tscrpt_reg_IclR_C"/>
</dbReference>
<dbReference type="GO" id="GO:0003677">
    <property type="term" value="F:DNA binding"/>
    <property type="evidence" value="ECO:0007669"/>
    <property type="project" value="UniProtKB-KW"/>
</dbReference>
<dbReference type="InterPro" id="IPR029016">
    <property type="entry name" value="GAF-like_dom_sf"/>
</dbReference>
<accession>A0A1M6IZN3</accession>
<evidence type="ECO:0000256" key="2">
    <source>
        <dbReference type="ARBA" id="ARBA00023125"/>
    </source>
</evidence>
<dbReference type="InterPro" id="IPR036388">
    <property type="entry name" value="WH-like_DNA-bd_sf"/>
</dbReference>
<dbReference type="SMART" id="SM00346">
    <property type="entry name" value="HTH_ICLR"/>
    <property type="match status" value="1"/>
</dbReference>
<gene>
    <name evidence="6" type="ORF">SAMN02745194_02467</name>
</gene>
<name>A0A1M6IZN3_9PROT</name>
<protein>
    <submittedName>
        <fullName evidence="6">Transcriptional regulator, IclR family</fullName>
    </submittedName>
</protein>
<evidence type="ECO:0000313" key="7">
    <source>
        <dbReference type="Proteomes" id="UP000184387"/>
    </source>
</evidence>
<proteinExistence type="predicted"/>
<dbReference type="GO" id="GO:0003700">
    <property type="term" value="F:DNA-binding transcription factor activity"/>
    <property type="evidence" value="ECO:0007669"/>
    <property type="project" value="TreeGrafter"/>
</dbReference>
<dbReference type="Gene3D" id="3.30.450.40">
    <property type="match status" value="1"/>
</dbReference>
<dbReference type="STRING" id="198092.SAMN02745194_02467"/>
<dbReference type="AlphaFoldDB" id="A0A1M6IZN3"/>
<dbReference type="PANTHER" id="PTHR30136">
    <property type="entry name" value="HELIX-TURN-HELIX TRANSCRIPTIONAL REGULATOR, ICLR FAMILY"/>
    <property type="match status" value="1"/>
</dbReference>
<evidence type="ECO:0000256" key="3">
    <source>
        <dbReference type="ARBA" id="ARBA00023163"/>
    </source>
</evidence>
<dbReference type="InterPro" id="IPR036390">
    <property type="entry name" value="WH_DNA-bd_sf"/>
</dbReference>
<feature type="domain" description="HTH iclR-type" evidence="4">
    <location>
        <begin position="28"/>
        <end position="88"/>
    </location>
</feature>
<feature type="domain" description="IclR-ED" evidence="5">
    <location>
        <begin position="89"/>
        <end position="270"/>
    </location>
</feature>
<dbReference type="OrthoDB" id="9807558at2"/>
<dbReference type="InterPro" id="IPR005471">
    <property type="entry name" value="Tscrpt_reg_IclR_N"/>
</dbReference>
<evidence type="ECO:0000313" key="6">
    <source>
        <dbReference type="EMBL" id="SHJ39915.1"/>
    </source>
</evidence>
<organism evidence="6 7">
    <name type="scientific">Muricoccus roseus</name>
    <dbReference type="NCBI Taxonomy" id="198092"/>
    <lineage>
        <taxon>Bacteria</taxon>
        <taxon>Pseudomonadati</taxon>
        <taxon>Pseudomonadota</taxon>
        <taxon>Alphaproteobacteria</taxon>
        <taxon>Acetobacterales</taxon>
        <taxon>Roseomonadaceae</taxon>
        <taxon>Muricoccus</taxon>
    </lineage>
</organism>
<evidence type="ECO:0000256" key="1">
    <source>
        <dbReference type="ARBA" id="ARBA00023015"/>
    </source>
</evidence>
<dbReference type="PROSITE" id="PS51077">
    <property type="entry name" value="HTH_ICLR"/>
    <property type="match status" value="1"/>
</dbReference>
<dbReference type="InterPro" id="IPR050707">
    <property type="entry name" value="HTH_MetabolicPath_Reg"/>
</dbReference>
<dbReference type="PROSITE" id="PS51078">
    <property type="entry name" value="ICLR_ED"/>
    <property type="match status" value="1"/>
</dbReference>
<dbReference type="Pfam" id="PF09339">
    <property type="entry name" value="HTH_IclR"/>
    <property type="match status" value="1"/>
</dbReference>
<dbReference type="SUPFAM" id="SSF55781">
    <property type="entry name" value="GAF domain-like"/>
    <property type="match status" value="1"/>
</dbReference>
<dbReference type="Pfam" id="PF01614">
    <property type="entry name" value="IclR_C"/>
    <property type="match status" value="1"/>
</dbReference>
<evidence type="ECO:0000259" key="5">
    <source>
        <dbReference type="PROSITE" id="PS51078"/>
    </source>
</evidence>
<evidence type="ECO:0000259" key="4">
    <source>
        <dbReference type="PROSITE" id="PS51077"/>
    </source>
</evidence>
<dbReference type="EMBL" id="FQZF01000013">
    <property type="protein sequence ID" value="SHJ39915.1"/>
    <property type="molecule type" value="Genomic_DNA"/>
</dbReference>
<keyword evidence="1" id="KW-0805">Transcription regulation</keyword>
<dbReference type="Gene3D" id="1.10.10.10">
    <property type="entry name" value="Winged helix-like DNA-binding domain superfamily/Winged helix DNA-binding domain"/>
    <property type="match status" value="1"/>
</dbReference>
<keyword evidence="2" id="KW-0238">DNA-binding</keyword>
<dbReference type="SUPFAM" id="SSF46785">
    <property type="entry name" value="Winged helix' DNA-binding domain"/>
    <property type="match status" value="1"/>
</dbReference>
<dbReference type="Proteomes" id="UP000184387">
    <property type="component" value="Unassembled WGS sequence"/>
</dbReference>
<keyword evidence="7" id="KW-1185">Reference proteome</keyword>